<proteinExistence type="predicted"/>
<keyword evidence="2" id="KW-1185">Reference proteome</keyword>
<dbReference type="RefSeq" id="WP_036434098.1">
    <property type="nucleotide sequence ID" value="NZ_LR215039.1"/>
</dbReference>
<dbReference type="Proteomes" id="UP000289497">
    <property type="component" value="Chromosome"/>
</dbReference>
<dbReference type="EMBL" id="LR215039">
    <property type="protein sequence ID" value="VEU75898.1"/>
    <property type="molecule type" value="Genomic_DNA"/>
</dbReference>
<evidence type="ECO:0000313" key="2">
    <source>
        <dbReference type="Proteomes" id="UP000289497"/>
    </source>
</evidence>
<accession>A0A449B5V1</accession>
<dbReference type="AlphaFoldDB" id="A0A449B5V1"/>
<gene>
    <name evidence="1" type="ORF">NCTC10179_00054</name>
</gene>
<protein>
    <submittedName>
        <fullName evidence="1">Uncharacterized protein</fullName>
    </submittedName>
</protein>
<reference evidence="1 2" key="1">
    <citation type="submission" date="2019-01" db="EMBL/GenBank/DDBJ databases">
        <authorList>
            <consortium name="Pathogen Informatics"/>
        </authorList>
    </citation>
    <scope>NUCLEOTIDE SEQUENCE [LARGE SCALE GENOMIC DNA]</scope>
    <source>
        <strain evidence="1 2">NCTC10179</strain>
    </source>
</reference>
<organism evidence="1 2">
    <name type="scientific">Mycoplasmopsis columboralis</name>
    <dbReference type="NCBI Taxonomy" id="171282"/>
    <lineage>
        <taxon>Bacteria</taxon>
        <taxon>Bacillati</taxon>
        <taxon>Mycoplasmatota</taxon>
        <taxon>Mycoplasmoidales</taxon>
        <taxon>Metamycoplasmataceae</taxon>
        <taxon>Mycoplasmopsis</taxon>
    </lineage>
</organism>
<dbReference type="KEGG" id="mcou:NCTC10179_00054"/>
<name>A0A449B5V1_9BACT</name>
<evidence type="ECO:0000313" key="1">
    <source>
        <dbReference type="EMBL" id="VEU75898.1"/>
    </source>
</evidence>
<sequence>MLFLQINENIGKDNALDFAKFNYDRSNIYKVFNPEASYYSLKIFNYDKDFTSKTVDYIKKRFFEVLKSNKFDHTKNIFYQLDILSQYDKSYVLNNFDNIEKYIYTAMNVNRNESNIYFGILSLLTIYKISNKNLYLESYLANYLKEQIKFVSNNENQEILMLNFPYYYYFALILGDEKHEEFFKREIENSWNKLDLSVSSGYGMHLLYFLKDTIENLDLKLQIPENPTTFKEVYFSLLQKESDN</sequence>